<gene>
    <name evidence="10" type="ORF">EGH25_08245</name>
</gene>
<proteinExistence type="predicted"/>
<comment type="subcellular location">
    <subcellularLocation>
        <location evidence="1">Cell membrane</location>
        <topology evidence="1">Multi-pass membrane protein</topology>
    </subcellularLocation>
</comment>
<evidence type="ECO:0000259" key="9">
    <source>
        <dbReference type="Pfam" id="PF20501"/>
    </source>
</evidence>
<keyword evidence="11" id="KW-1185">Reference proteome</keyword>
<dbReference type="InterPro" id="IPR025383">
    <property type="entry name" value="MrpA_C/MbhD"/>
</dbReference>
<dbReference type="InterPro" id="IPR050616">
    <property type="entry name" value="CPA3_Na-H_Antiporter_A"/>
</dbReference>
<keyword evidence="4 7" id="KW-0812">Transmembrane</keyword>
<dbReference type="InterPro" id="IPR046806">
    <property type="entry name" value="MrpA_C/MbhE"/>
</dbReference>
<feature type="transmembrane region" description="Helical" evidence="7">
    <location>
        <begin position="53"/>
        <end position="70"/>
    </location>
</feature>
<dbReference type="GO" id="GO:0005886">
    <property type="term" value="C:plasma membrane"/>
    <property type="evidence" value="ECO:0007669"/>
    <property type="project" value="UniProtKB-SubCell"/>
</dbReference>
<evidence type="ECO:0000256" key="6">
    <source>
        <dbReference type="ARBA" id="ARBA00023136"/>
    </source>
</evidence>
<dbReference type="Proteomes" id="UP001149411">
    <property type="component" value="Unassembled WGS sequence"/>
</dbReference>
<dbReference type="AlphaFoldDB" id="A0A9Q4C528"/>
<name>A0A9Q4C528_9EURY</name>
<evidence type="ECO:0000256" key="1">
    <source>
        <dbReference type="ARBA" id="ARBA00004651"/>
    </source>
</evidence>
<evidence type="ECO:0000313" key="11">
    <source>
        <dbReference type="Proteomes" id="UP001149411"/>
    </source>
</evidence>
<dbReference type="PANTHER" id="PTHR43373:SF1">
    <property type="entry name" value="NA(+)_H(+) ANTIPORTER SUBUNIT A"/>
    <property type="match status" value="1"/>
</dbReference>
<evidence type="ECO:0000256" key="3">
    <source>
        <dbReference type="ARBA" id="ARBA00022475"/>
    </source>
</evidence>
<evidence type="ECO:0000256" key="4">
    <source>
        <dbReference type="ARBA" id="ARBA00022692"/>
    </source>
</evidence>
<comment type="caution">
    <text evidence="10">The sequence shown here is derived from an EMBL/GenBank/DDBJ whole genome shotgun (WGS) entry which is preliminary data.</text>
</comment>
<organism evidence="10 11">
    <name type="scientific">Halorutilus salinus</name>
    <dbReference type="NCBI Taxonomy" id="2487751"/>
    <lineage>
        <taxon>Archaea</taxon>
        <taxon>Methanobacteriati</taxon>
        <taxon>Methanobacteriota</taxon>
        <taxon>Stenosarchaea group</taxon>
        <taxon>Halobacteria</taxon>
        <taxon>Halorutilales</taxon>
        <taxon>Halorutilaceae</taxon>
        <taxon>Halorutilus</taxon>
    </lineage>
</organism>
<feature type="transmembrane region" description="Helical" evidence="7">
    <location>
        <begin position="30"/>
        <end position="47"/>
    </location>
</feature>
<dbReference type="InterPro" id="IPR042106">
    <property type="entry name" value="Nuo/plastoQ_OxRdtase_6_NuoJ"/>
</dbReference>
<evidence type="ECO:0000256" key="5">
    <source>
        <dbReference type="ARBA" id="ARBA00022989"/>
    </source>
</evidence>
<feature type="transmembrane region" description="Helical" evidence="7">
    <location>
        <begin position="161"/>
        <end position="180"/>
    </location>
</feature>
<dbReference type="PANTHER" id="PTHR43373">
    <property type="entry name" value="NA(+)/H(+) ANTIPORTER SUBUNIT"/>
    <property type="match status" value="1"/>
</dbReference>
<reference evidence="10" key="1">
    <citation type="submission" date="2022-09" db="EMBL/GenBank/DDBJ databases">
        <title>Haloadaptaus new haloarchaeum isolated from saline soil.</title>
        <authorList>
            <person name="Duran-Viseras A."/>
            <person name="Sanchez-Porro C."/>
            <person name="Ventosa A."/>
        </authorList>
    </citation>
    <scope>NUCLEOTIDE SEQUENCE</scope>
    <source>
        <strain evidence="10">F3-133</strain>
    </source>
</reference>
<dbReference type="NCBIfam" id="NF009159">
    <property type="entry name" value="PRK12504.1"/>
    <property type="match status" value="1"/>
</dbReference>
<keyword evidence="5 7" id="KW-1133">Transmembrane helix</keyword>
<evidence type="ECO:0000256" key="7">
    <source>
        <dbReference type="SAM" id="Phobius"/>
    </source>
</evidence>
<dbReference type="Pfam" id="PF20501">
    <property type="entry name" value="MbhE"/>
    <property type="match status" value="1"/>
</dbReference>
<dbReference type="Gene3D" id="1.20.120.1200">
    <property type="entry name" value="NADH-ubiquinone/plastoquinone oxidoreductase chain 6, subunit NuoJ"/>
    <property type="match status" value="1"/>
</dbReference>
<keyword evidence="6 7" id="KW-0472">Membrane</keyword>
<feature type="domain" description="MrpA C-terminal/MbhE" evidence="9">
    <location>
        <begin position="132"/>
        <end position="175"/>
    </location>
</feature>
<feature type="transmembrane region" description="Helical" evidence="7">
    <location>
        <begin position="91"/>
        <end position="109"/>
    </location>
</feature>
<dbReference type="RefSeq" id="WP_266087520.1">
    <property type="nucleotide sequence ID" value="NZ_RKLV01000007.1"/>
</dbReference>
<keyword evidence="3" id="KW-1003">Cell membrane</keyword>
<dbReference type="Pfam" id="PF13244">
    <property type="entry name" value="MbhD"/>
    <property type="match status" value="1"/>
</dbReference>
<evidence type="ECO:0000259" key="8">
    <source>
        <dbReference type="Pfam" id="PF13244"/>
    </source>
</evidence>
<accession>A0A9Q4C528</accession>
<sequence length="187" mass="19300">MTVALELALVVFVVSTAVATAVLRDIVASIAVFAAFSLGISVIWLVLQAPDVALTEAAVGAGIMSVLLLVTVAKTARASDEGALVSVNPRALAAVGLLLLVLVSTVPALPEVGSEEAPALQKTVDGELTPYGYYVEEAYNETGVENSVTAVLVYYRGFDTFGEATVVFSAVVGVLVALGGSRRWGEE</sequence>
<keyword evidence="2" id="KW-0813">Transport</keyword>
<evidence type="ECO:0000313" key="10">
    <source>
        <dbReference type="EMBL" id="MCX2819341.1"/>
    </source>
</evidence>
<dbReference type="EMBL" id="RKLV01000007">
    <property type="protein sequence ID" value="MCX2819341.1"/>
    <property type="molecule type" value="Genomic_DNA"/>
</dbReference>
<protein>
    <submittedName>
        <fullName evidence="10">DUF4040 domain-containing protein</fullName>
    </submittedName>
</protein>
<evidence type="ECO:0000256" key="2">
    <source>
        <dbReference type="ARBA" id="ARBA00022448"/>
    </source>
</evidence>
<feature type="domain" description="MrpA C-terminal/MbhD" evidence="8">
    <location>
        <begin position="11"/>
        <end position="76"/>
    </location>
</feature>
<feature type="transmembrane region" description="Helical" evidence="7">
    <location>
        <begin position="6"/>
        <end position="23"/>
    </location>
</feature>